<evidence type="ECO:0000259" key="6">
    <source>
        <dbReference type="Pfam" id="PF07992"/>
    </source>
</evidence>
<dbReference type="Proteomes" id="UP000295344">
    <property type="component" value="Unassembled WGS sequence"/>
</dbReference>
<proteinExistence type="inferred from homology"/>
<comment type="cofactor">
    <cofactor evidence="1">
        <name>FAD</name>
        <dbReference type="ChEBI" id="CHEBI:57692"/>
    </cofactor>
</comment>
<comment type="similarity">
    <text evidence="2">Belongs to the NADH dehydrogenase family.</text>
</comment>
<reference evidence="7 8" key="1">
    <citation type="submission" date="2019-03" db="EMBL/GenBank/DDBJ databases">
        <title>Genomic Encyclopedia of Archaeal and Bacterial Type Strains, Phase II (KMG-II): from individual species to whole genera.</title>
        <authorList>
            <person name="Goeker M."/>
        </authorList>
    </citation>
    <scope>NUCLEOTIDE SEQUENCE [LARGE SCALE GENOMIC DNA]</scope>
    <source>
        <strain evidence="7 8">DSM 24782</strain>
    </source>
</reference>
<keyword evidence="5" id="KW-0560">Oxidoreductase</keyword>
<dbReference type="SUPFAM" id="SSF51905">
    <property type="entry name" value="FAD/NAD(P)-binding domain"/>
    <property type="match status" value="2"/>
</dbReference>
<keyword evidence="8" id="KW-1185">Reference proteome</keyword>
<organism evidence="7 8">
    <name type="scientific">Amnibacterium kyonggiense</name>
    <dbReference type="NCBI Taxonomy" id="595671"/>
    <lineage>
        <taxon>Bacteria</taxon>
        <taxon>Bacillati</taxon>
        <taxon>Actinomycetota</taxon>
        <taxon>Actinomycetes</taxon>
        <taxon>Micrococcales</taxon>
        <taxon>Microbacteriaceae</taxon>
        <taxon>Amnibacterium</taxon>
    </lineage>
</organism>
<dbReference type="InterPro" id="IPR051169">
    <property type="entry name" value="NADH-Q_oxidoreductase"/>
</dbReference>
<name>A0A4R7FKM6_9MICO</name>
<evidence type="ECO:0000256" key="1">
    <source>
        <dbReference type="ARBA" id="ARBA00001974"/>
    </source>
</evidence>
<dbReference type="GO" id="GO:0003955">
    <property type="term" value="F:NAD(P)H dehydrogenase (quinone) activity"/>
    <property type="evidence" value="ECO:0007669"/>
    <property type="project" value="TreeGrafter"/>
</dbReference>
<evidence type="ECO:0000256" key="3">
    <source>
        <dbReference type="ARBA" id="ARBA00022630"/>
    </source>
</evidence>
<evidence type="ECO:0000256" key="4">
    <source>
        <dbReference type="ARBA" id="ARBA00022827"/>
    </source>
</evidence>
<dbReference type="InterPro" id="IPR036188">
    <property type="entry name" value="FAD/NAD-bd_sf"/>
</dbReference>
<dbReference type="Gene3D" id="3.50.50.100">
    <property type="match status" value="1"/>
</dbReference>
<evidence type="ECO:0000313" key="7">
    <source>
        <dbReference type="EMBL" id="TDS76941.1"/>
    </source>
</evidence>
<dbReference type="Pfam" id="PF07992">
    <property type="entry name" value="Pyr_redox_2"/>
    <property type="match status" value="1"/>
</dbReference>
<sequence length="436" mass="47605">MKRIVILGGGYSSVWCYRAIRRWMGASARITVVAPFREHVFHGFTGEVLEGGLKPEMLVSPLDEVIPRAERVQGWATAVDPDRRTVTVEWQGETRVVSYDELVVATGAQDRIDHLPGLAEHGWSLRSPGRVEALLEHLDWIDRQVPEDAEDARRATTIVVVGAGFAGTEVAAALGRRYGDARRIVLISGSRTVVPVWQDKRSLQDRLQRNLRDAGVELLTETRVVAVDEHGVELGDGSRIEAATVVSSLGSTVPVIPGLERFQEPDGLLAVDECLRVTDGVWSAGDVAAVRRRGDRVPKEALWAIRAGTTVGRNIARRSRRAEARRFGFRGLGTVAAFAPGRAVAMLWGIPLPQLVGWLVRGAFFLWYMPSRRTALSIVRWTLGRRLPVAVPVVTGPIPRPNLVGLAGGRSRAAALRDQAAPDRVAAEQPRRAAGA</sequence>
<comment type="caution">
    <text evidence="7">The sequence shown here is derived from an EMBL/GenBank/DDBJ whole genome shotgun (WGS) entry which is preliminary data.</text>
</comment>
<evidence type="ECO:0000256" key="5">
    <source>
        <dbReference type="ARBA" id="ARBA00023002"/>
    </source>
</evidence>
<accession>A0A4R7FKM6</accession>
<protein>
    <submittedName>
        <fullName evidence="7">NADH dehydrogenase</fullName>
    </submittedName>
</protein>
<evidence type="ECO:0000313" key="8">
    <source>
        <dbReference type="Proteomes" id="UP000295344"/>
    </source>
</evidence>
<dbReference type="PRINTS" id="PR00368">
    <property type="entry name" value="FADPNR"/>
</dbReference>
<gene>
    <name evidence="7" type="ORF">CLV52_1880</name>
</gene>
<keyword evidence="3" id="KW-0285">Flavoprotein</keyword>
<keyword evidence="4" id="KW-0274">FAD</keyword>
<dbReference type="RefSeq" id="WP_162850790.1">
    <property type="nucleotide sequence ID" value="NZ_BAAARP010000002.1"/>
</dbReference>
<dbReference type="InterPro" id="IPR023753">
    <property type="entry name" value="FAD/NAD-binding_dom"/>
</dbReference>
<dbReference type="PANTHER" id="PTHR42913">
    <property type="entry name" value="APOPTOSIS-INDUCING FACTOR 1"/>
    <property type="match status" value="1"/>
</dbReference>
<dbReference type="GO" id="GO:0019646">
    <property type="term" value="P:aerobic electron transport chain"/>
    <property type="evidence" value="ECO:0007669"/>
    <property type="project" value="TreeGrafter"/>
</dbReference>
<dbReference type="PANTHER" id="PTHR42913:SF3">
    <property type="entry name" value="64 KDA MITOCHONDRIAL NADH DEHYDROGENASE (EUROFUNG)"/>
    <property type="match status" value="1"/>
</dbReference>
<feature type="domain" description="FAD/NAD(P)-binding" evidence="6">
    <location>
        <begin position="3"/>
        <end position="308"/>
    </location>
</feature>
<evidence type="ECO:0000256" key="2">
    <source>
        <dbReference type="ARBA" id="ARBA00005272"/>
    </source>
</evidence>
<dbReference type="AlphaFoldDB" id="A0A4R7FKM6"/>
<dbReference type="EMBL" id="SOAM01000002">
    <property type="protein sequence ID" value="TDS76941.1"/>
    <property type="molecule type" value="Genomic_DNA"/>
</dbReference>